<dbReference type="InterPro" id="IPR036915">
    <property type="entry name" value="Cyclin-like_sf"/>
</dbReference>
<protein>
    <recommendedName>
        <fullName evidence="8">G2/mitotic-specific cyclin-B1</fullName>
    </recommendedName>
</protein>
<dbReference type="InterPro" id="IPR013763">
    <property type="entry name" value="Cyclin-like_dom"/>
</dbReference>
<keyword evidence="5" id="KW-0498">Mitosis</keyword>
<dbReference type="InterPro" id="IPR039361">
    <property type="entry name" value="Cyclin"/>
</dbReference>
<reference evidence="14" key="2">
    <citation type="submission" date="2025-08" db="UniProtKB">
        <authorList>
            <consortium name="Ensembl"/>
        </authorList>
    </citation>
    <scope>IDENTIFICATION</scope>
</reference>
<evidence type="ECO:0000256" key="1">
    <source>
        <dbReference type="ARBA" id="ARBA00003222"/>
    </source>
</evidence>
<proteinExistence type="inferred from homology"/>
<comment type="subunit">
    <text evidence="9">Interacts with the CDC2 protein kinase to form a serine/threonine kinase holoenzyme complex also known as maturation promoting factor (MPF). The cyclin subunit imparts substrate specificity to the complex. Binds HEI10. Interacts with catalytically active RALBP1 and CDC2 during mitosis to form an endocytotic complex during interphase. Interacts with CCNF; interaction is required for nuclear localization. Interacts with CDK5RAP3. Interacts with RFPL4A and UBE2A. Interacts with INCA1.</text>
</comment>
<comment type="similarity">
    <text evidence="2">Belongs to the cyclin family. Cyclin AB subfamily.</text>
</comment>
<evidence type="ECO:0000256" key="11">
    <source>
        <dbReference type="SAM" id="MobiDB-lite"/>
    </source>
</evidence>
<dbReference type="Gene3D" id="1.10.472.10">
    <property type="entry name" value="Cyclin-like"/>
    <property type="match status" value="2"/>
</dbReference>
<dbReference type="PIRSF" id="PIRSF001771">
    <property type="entry name" value="Cyclin_A_B_D_E"/>
    <property type="match status" value="1"/>
</dbReference>
<evidence type="ECO:0000259" key="13">
    <source>
        <dbReference type="SMART" id="SM01332"/>
    </source>
</evidence>
<evidence type="ECO:0000256" key="7">
    <source>
        <dbReference type="ARBA" id="ARBA00023306"/>
    </source>
</evidence>
<dbReference type="InterPro" id="IPR048258">
    <property type="entry name" value="Cyclins_cyclin-box"/>
</dbReference>
<keyword evidence="7" id="KW-0131">Cell cycle</keyword>
<dbReference type="InterPro" id="IPR048026">
    <property type="entry name" value="CCNB1_first_cyclin-box"/>
</dbReference>
<dbReference type="AlphaFoldDB" id="A0A4W2GJ21"/>
<keyword evidence="6 10" id="KW-0195">Cyclin</keyword>
<organism evidence="14 15">
    <name type="scientific">Bos indicus x Bos taurus</name>
    <name type="common">Hybrid cattle</name>
    <dbReference type="NCBI Taxonomy" id="30522"/>
    <lineage>
        <taxon>Eukaryota</taxon>
        <taxon>Metazoa</taxon>
        <taxon>Chordata</taxon>
        <taxon>Craniata</taxon>
        <taxon>Vertebrata</taxon>
        <taxon>Euteleostomi</taxon>
        <taxon>Mammalia</taxon>
        <taxon>Eutheria</taxon>
        <taxon>Laurasiatheria</taxon>
        <taxon>Artiodactyla</taxon>
        <taxon>Ruminantia</taxon>
        <taxon>Pecora</taxon>
        <taxon>Bovidae</taxon>
        <taxon>Bovinae</taxon>
        <taxon>Bos</taxon>
    </lineage>
</organism>
<dbReference type="GeneTree" id="ENSGT00940000154586"/>
<feature type="domain" description="Cyclin C-terminal" evidence="13">
    <location>
        <begin position="284"/>
        <end position="404"/>
    </location>
</feature>
<dbReference type="GO" id="GO:0044772">
    <property type="term" value="P:mitotic cell cycle phase transition"/>
    <property type="evidence" value="ECO:0007669"/>
    <property type="project" value="InterPro"/>
</dbReference>
<dbReference type="SMART" id="SM01332">
    <property type="entry name" value="Cyclin_C"/>
    <property type="match status" value="1"/>
</dbReference>
<evidence type="ECO:0000256" key="10">
    <source>
        <dbReference type="RuleBase" id="RU000383"/>
    </source>
</evidence>
<dbReference type="Pfam" id="PF02984">
    <property type="entry name" value="Cyclin_C"/>
    <property type="match status" value="1"/>
</dbReference>
<feature type="region of interest" description="Disordered" evidence="11">
    <location>
        <begin position="22"/>
        <end position="116"/>
    </location>
</feature>
<dbReference type="GO" id="GO:0016538">
    <property type="term" value="F:cyclin-dependent protein serine/threonine kinase regulator activity"/>
    <property type="evidence" value="ECO:0007669"/>
    <property type="project" value="InterPro"/>
</dbReference>
<comment type="function">
    <text evidence="1">Essential for the control of the cell cycle at the G2/M (mitosis) transition.</text>
</comment>
<evidence type="ECO:0000256" key="5">
    <source>
        <dbReference type="ARBA" id="ARBA00022776"/>
    </source>
</evidence>
<dbReference type="SUPFAM" id="SSF47954">
    <property type="entry name" value="Cyclin-like"/>
    <property type="match status" value="2"/>
</dbReference>
<feature type="domain" description="Cyclin-like" evidence="12">
    <location>
        <begin position="191"/>
        <end position="275"/>
    </location>
</feature>
<dbReference type="CDD" id="cd20565">
    <property type="entry name" value="CYCLIN_CCNB1_rpt1"/>
    <property type="match status" value="1"/>
</dbReference>
<dbReference type="GO" id="GO:0051301">
    <property type="term" value="P:cell division"/>
    <property type="evidence" value="ECO:0007669"/>
    <property type="project" value="UniProtKB-KW"/>
</dbReference>
<accession>A0A4W2GJ21</accession>
<dbReference type="PROSITE" id="PS00292">
    <property type="entry name" value="CYCLINS"/>
    <property type="match status" value="1"/>
</dbReference>
<dbReference type="SMART" id="SM00385">
    <property type="entry name" value="CYCLIN"/>
    <property type="match status" value="2"/>
</dbReference>
<dbReference type="InterPro" id="IPR046965">
    <property type="entry name" value="Cyclin_A/B-like"/>
</dbReference>
<dbReference type="InterPro" id="IPR004367">
    <property type="entry name" value="Cyclin_C-dom"/>
</dbReference>
<sequence length="404" mass="45429">MALQITRNTKINAENKAKISMAGAKRVPVASVATSKPGLRPRTALGDIGNKVSEQPQAKLPLKKEAKTLAAGKVTAKKVPKPLEKAPVPVPEPQPEPEPELEPVKEEKLSPDPMETSGCAPAEEYLCQAFSEVILAVSDVDAEDGADPNLCSEYVKDIYAYLRQLEEEQAVKPKYLMGHEVTGNMRAILIDWLVQVQIKFRLLQETMYMTVSIIDRFMQDNYVPKKMLQLVGVTAMFAASKYEEMYPPEIGDFAFMTDNTYTKFQIRQMEMKILRALSFSLGRPLPLHFLRRASKIGEVDVELHTLAKYLMELTMLDYDMVHFPPSQIAAGAFCLALKVLDNGEWTPTLQHYLSYTEESLLVVMQHLAKNVVMVNRGLTKHMTIKNNINRCCCCFSRVRLCVTP</sequence>
<dbReference type="InterPro" id="IPR006671">
    <property type="entry name" value="Cyclin_N"/>
</dbReference>
<dbReference type="GO" id="GO:0005829">
    <property type="term" value="C:cytosol"/>
    <property type="evidence" value="ECO:0007669"/>
    <property type="project" value="UniProtKB-ARBA"/>
</dbReference>
<evidence type="ECO:0000256" key="8">
    <source>
        <dbReference type="ARBA" id="ARBA00035702"/>
    </source>
</evidence>
<keyword evidence="4" id="KW-0132">Cell division</keyword>
<evidence type="ECO:0000256" key="6">
    <source>
        <dbReference type="ARBA" id="ARBA00023127"/>
    </source>
</evidence>
<keyword evidence="3" id="KW-0597">Phosphoprotein</keyword>
<evidence type="ECO:0000259" key="12">
    <source>
        <dbReference type="SMART" id="SM00385"/>
    </source>
</evidence>
<dbReference type="Ensembl" id="ENSBIXT00005030845.1">
    <property type="protein sequence ID" value="ENSBIXP00005018458.1"/>
    <property type="gene ID" value="ENSBIXG00005021856.1"/>
</dbReference>
<evidence type="ECO:0000256" key="4">
    <source>
        <dbReference type="ARBA" id="ARBA00022618"/>
    </source>
</evidence>
<dbReference type="PANTHER" id="PTHR10177">
    <property type="entry name" value="CYCLINS"/>
    <property type="match status" value="1"/>
</dbReference>
<evidence type="ECO:0000256" key="3">
    <source>
        <dbReference type="ARBA" id="ARBA00022553"/>
    </source>
</evidence>
<dbReference type="FunFam" id="1.10.472.10:FF:000198">
    <property type="entry name" value="G2/mitotic-specific cyclin-B1"/>
    <property type="match status" value="1"/>
</dbReference>
<evidence type="ECO:0000313" key="15">
    <source>
        <dbReference type="Proteomes" id="UP000429181"/>
    </source>
</evidence>
<evidence type="ECO:0000256" key="2">
    <source>
        <dbReference type="ARBA" id="ARBA00006955"/>
    </source>
</evidence>
<feature type="domain" description="Cyclin-like" evidence="12">
    <location>
        <begin position="288"/>
        <end position="369"/>
    </location>
</feature>
<dbReference type="Proteomes" id="UP000429181">
    <property type="component" value="Chromosome 4"/>
</dbReference>
<reference evidence="14 15" key="1">
    <citation type="submission" date="2018-11" db="EMBL/GenBank/DDBJ databases">
        <title>Haplotype-resolved cattle genomes.</title>
        <authorList>
            <person name="Low W.Y."/>
            <person name="Tearle R."/>
            <person name="Bickhart D.M."/>
            <person name="Rosen B.D."/>
            <person name="Koren S."/>
            <person name="Rhie A."/>
            <person name="Hiendleder S."/>
            <person name="Phillippy A.M."/>
            <person name="Smith T.P.L."/>
            <person name="Williams J.L."/>
        </authorList>
    </citation>
    <scope>NUCLEOTIDE SEQUENCE [LARGE SCALE GENOMIC DNA]</scope>
</reference>
<dbReference type="Pfam" id="PF00134">
    <property type="entry name" value="Cyclin_N"/>
    <property type="match status" value="1"/>
</dbReference>
<name>A0A4W2GJ21_BOBOX</name>
<evidence type="ECO:0000256" key="9">
    <source>
        <dbReference type="ARBA" id="ARBA00046806"/>
    </source>
</evidence>
<evidence type="ECO:0000313" key="14">
    <source>
        <dbReference type="Ensembl" id="ENSBIXP00005018458.1"/>
    </source>
</evidence>